<accession>A0A4Q5IZU5</accession>
<keyword evidence="2" id="KW-1185">Reference proteome</keyword>
<evidence type="ECO:0000313" key="2">
    <source>
        <dbReference type="Proteomes" id="UP000291189"/>
    </source>
</evidence>
<protein>
    <submittedName>
        <fullName evidence="1">DUF1800 domain-containing protein</fullName>
    </submittedName>
</protein>
<comment type="caution">
    <text evidence="1">The sequence shown here is derived from an EMBL/GenBank/DDBJ whole genome shotgun (WGS) entry which is preliminary data.</text>
</comment>
<gene>
    <name evidence="1" type="ORF">ETU37_15255</name>
</gene>
<evidence type="ECO:0000313" key="1">
    <source>
        <dbReference type="EMBL" id="RYU10619.1"/>
    </source>
</evidence>
<dbReference type="Pfam" id="PF08811">
    <property type="entry name" value="DUF1800"/>
    <property type="match status" value="1"/>
</dbReference>
<name>A0A4Q5IZU5_9ACTN</name>
<dbReference type="OrthoDB" id="9772295at2"/>
<dbReference type="Proteomes" id="UP000291189">
    <property type="component" value="Unassembled WGS sequence"/>
</dbReference>
<proteinExistence type="predicted"/>
<sequence>MTVTQPVRTGARRRRRYVVNPYRATKVPTPYALHLMNRLGCGWSTATWAQMQAAGGPTAWFERQLEPAGVPEHPRVGWIDGWFPELWETPAVKFTRSKVGYGYADRLSSWTMLRRIHSNRQVLETMVDFWSNHLHVGAVGGTAWVNRVGYDQTVRQHALGRFEDLLVACTLHPAMLTYLDNFRSVRGAPNENHGRELLELHTVGRASGYTEQMVLDSAVVLSGWRIDFRGTWEQRYNPRQHTTGPVQVLGFGHANAAEDGRQLTIDYLRYLANHPATARTIATKLVIRFVGDYPSAALVDRLAGVYLAGGTDIRAMLRHLVASPEFQASAGQKYRTPVDDLVATARALQVRATKPTSGRAFAHQITHQHRGLPLFQWPRPDGAPERNADWASAARMLSSFRMHWDLASGGHPARDVHYRKPQRWLPAKQVRLDRYVDHLSRTLLGRRSTKTQLKAVCQATGYKPDEVVDKRHPLARGDFVRVAAVLLDSPAHMTR</sequence>
<dbReference type="RefSeq" id="WP_129988210.1">
    <property type="nucleotide sequence ID" value="NZ_SDPU01000028.1"/>
</dbReference>
<dbReference type="AlphaFoldDB" id="A0A4Q5IZU5"/>
<reference evidence="1 2" key="1">
    <citation type="submission" date="2019-01" db="EMBL/GenBank/DDBJ databases">
        <title>Nocardioides guangzhouensis sp. nov., an actinobacterium isolated from soil.</title>
        <authorList>
            <person name="Fu Y."/>
            <person name="Cai Y."/>
            <person name="Lin Z."/>
            <person name="Chen P."/>
        </authorList>
    </citation>
    <scope>NUCLEOTIDE SEQUENCE [LARGE SCALE GENOMIC DNA]</scope>
    <source>
        <strain evidence="1 2">NBRC 105384</strain>
    </source>
</reference>
<dbReference type="InterPro" id="IPR014917">
    <property type="entry name" value="DUF1800"/>
</dbReference>
<organism evidence="1 2">
    <name type="scientific">Nocardioides iriomotensis</name>
    <dbReference type="NCBI Taxonomy" id="715784"/>
    <lineage>
        <taxon>Bacteria</taxon>
        <taxon>Bacillati</taxon>
        <taxon>Actinomycetota</taxon>
        <taxon>Actinomycetes</taxon>
        <taxon>Propionibacteriales</taxon>
        <taxon>Nocardioidaceae</taxon>
        <taxon>Nocardioides</taxon>
    </lineage>
</organism>
<dbReference type="EMBL" id="SDPU01000028">
    <property type="protein sequence ID" value="RYU10619.1"/>
    <property type="molecule type" value="Genomic_DNA"/>
</dbReference>